<feature type="region of interest" description="Disordered" evidence="2">
    <location>
        <begin position="114"/>
        <end position="139"/>
    </location>
</feature>
<feature type="region of interest" description="Disordered" evidence="2">
    <location>
        <begin position="60"/>
        <end position="99"/>
    </location>
</feature>
<dbReference type="GO" id="GO:0006364">
    <property type="term" value="P:rRNA processing"/>
    <property type="evidence" value="ECO:0007669"/>
    <property type="project" value="TreeGrafter"/>
</dbReference>
<evidence type="ECO:0000259" key="3">
    <source>
        <dbReference type="Pfam" id="PF12923"/>
    </source>
</evidence>
<dbReference type="PANTHER" id="PTHR13191:SF0">
    <property type="entry name" value="RIBOSOMAL RNA-PROCESSING PROTEIN 7 HOMOLOG A-RELATED"/>
    <property type="match status" value="1"/>
</dbReference>
<feature type="compositionally biased region" description="Basic residues" evidence="2">
    <location>
        <begin position="127"/>
        <end position="139"/>
    </location>
</feature>
<dbReference type="AlphaFoldDB" id="A0A9W7A3H8"/>
<dbReference type="OrthoDB" id="5390at2759"/>
<dbReference type="Gene3D" id="6.10.250.1770">
    <property type="match status" value="1"/>
</dbReference>
<dbReference type="GO" id="GO:0034456">
    <property type="term" value="C:UTP-C complex"/>
    <property type="evidence" value="ECO:0007669"/>
    <property type="project" value="TreeGrafter"/>
</dbReference>
<feature type="domain" description="Ribosomal RNA-processing protein 7 C-terminal" evidence="3">
    <location>
        <begin position="68"/>
        <end position="182"/>
    </location>
</feature>
<dbReference type="EMBL" id="BRXY01000076">
    <property type="protein sequence ID" value="GMH62227.1"/>
    <property type="molecule type" value="Genomic_DNA"/>
</dbReference>
<feature type="compositionally biased region" description="Polar residues" evidence="2">
    <location>
        <begin position="60"/>
        <end position="88"/>
    </location>
</feature>
<evidence type="ECO:0000313" key="5">
    <source>
        <dbReference type="Proteomes" id="UP001165085"/>
    </source>
</evidence>
<dbReference type="GO" id="GO:0000028">
    <property type="term" value="P:ribosomal small subunit assembly"/>
    <property type="evidence" value="ECO:0007669"/>
    <property type="project" value="TreeGrafter"/>
</dbReference>
<evidence type="ECO:0000256" key="2">
    <source>
        <dbReference type="SAM" id="MobiDB-lite"/>
    </source>
</evidence>
<comment type="caution">
    <text evidence="4">The sequence shown here is derived from an EMBL/GenBank/DDBJ whole genome shotgun (WGS) entry which is preliminary data.</text>
</comment>
<keyword evidence="5" id="KW-1185">Reference proteome</keyword>
<sequence>MVRPVESQTIKDLLEIPTPGSEDVAFLTFPSESSLKKFIKKKHTFKTSPLPKLTAKNLISNFSSPPHSPTTLKSSIDSKISSYELTETSPPPDGEKTVDADGWEVVTHSSSSLLLSRRLSSEQTGHSRPHSRKRVKKRLCPSEGLNDFYRFQKKEKFRNEREGLRSKWKEDRERVRRINEKK</sequence>
<name>A0A9W7A3H8_9STRA</name>
<reference evidence="5" key="1">
    <citation type="journal article" date="2023" name="Commun. Biol.">
        <title>Genome analysis of Parmales, the sister group of diatoms, reveals the evolutionary specialization of diatoms from phago-mixotrophs to photoautotrophs.</title>
        <authorList>
            <person name="Ban H."/>
            <person name="Sato S."/>
            <person name="Yoshikawa S."/>
            <person name="Yamada K."/>
            <person name="Nakamura Y."/>
            <person name="Ichinomiya M."/>
            <person name="Sato N."/>
            <person name="Blanc-Mathieu R."/>
            <person name="Endo H."/>
            <person name="Kuwata A."/>
            <person name="Ogata H."/>
        </authorList>
    </citation>
    <scope>NUCLEOTIDE SEQUENCE [LARGE SCALE GENOMIC DNA]</scope>
    <source>
        <strain evidence="5">NIES 3701</strain>
    </source>
</reference>
<dbReference type="InterPro" id="IPR024326">
    <property type="entry name" value="RRP7_C"/>
</dbReference>
<proteinExistence type="inferred from homology"/>
<evidence type="ECO:0000313" key="4">
    <source>
        <dbReference type="EMBL" id="GMH62227.1"/>
    </source>
</evidence>
<dbReference type="PANTHER" id="PTHR13191">
    <property type="entry name" value="RIBOSOMAL RNA PROCESSING PROTEIN 7-RELATED"/>
    <property type="match status" value="1"/>
</dbReference>
<dbReference type="Pfam" id="PF12923">
    <property type="entry name" value="RRP7"/>
    <property type="match status" value="1"/>
</dbReference>
<organism evidence="4 5">
    <name type="scientific">Triparma strigata</name>
    <dbReference type="NCBI Taxonomy" id="1606541"/>
    <lineage>
        <taxon>Eukaryota</taxon>
        <taxon>Sar</taxon>
        <taxon>Stramenopiles</taxon>
        <taxon>Ochrophyta</taxon>
        <taxon>Bolidophyceae</taxon>
        <taxon>Parmales</taxon>
        <taxon>Triparmaceae</taxon>
        <taxon>Triparma</taxon>
    </lineage>
</organism>
<protein>
    <recommendedName>
        <fullName evidence="3">Ribosomal RNA-processing protein 7 C-terminal domain-containing protein</fullName>
    </recommendedName>
</protein>
<evidence type="ECO:0000256" key="1">
    <source>
        <dbReference type="ARBA" id="ARBA00006110"/>
    </source>
</evidence>
<dbReference type="Proteomes" id="UP001165085">
    <property type="component" value="Unassembled WGS sequence"/>
</dbReference>
<dbReference type="GO" id="GO:0032545">
    <property type="term" value="C:CURI complex"/>
    <property type="evidence" value="ECO:0007669"/>
    <property type="project" value="TreeGrafter"/>
</dbReference>
<comment type="similarity">
    <text evidence="1">Belongs to the RRP7 family.</text>
</comment>
<accession>A0A9W7A3H8</accession>
<gene>
    <name evidence="4" type="ORF">TrST_g5497</name>
</gene>
<dbReference type="InterPro" id="IPR040446">
    <property type="entry name" value="RRP7"/>
</dbReference>